<dbReference type="EMBL" id="CM020618">
    <property type="protein sequence ID" value="KAK1862553.1"/>
    <property type="molecule type" value="Genomic_DNA"/>
</dbReference>
<gene>
    <name evidence="1" type="ORF">I4F81_005121</name>
</gene>
<proteinExistence type="predicted"/>
<dbReference type="Proteomes" id="UP000798662">
    <property type="component" value="Chromosome 1"/>
</dbReference>
<evidence type="ECO:0000313" key="1">
    <source>
        <dbReference type="EMBL" id="KAK1862553.1"/>
    </source>
</evidence>
<evidence type="ECO:0000313" key="2">
    <source>
        <dbReference type="Proteomes" id="UP000798662"/>
    </source>
</evidence>
<protein>
    <submittedName>
        <fullName evidence="1">Uncharacterized protein</fullName>
    </submittedName>
</protein>
<sequence length="463" mass="47153">MEFSFGTRIWRSDKPYVAPTAAGEGADAPLAEAVGATVSGAADTPAAPLPPPVSGPPPPRKVYPPGGNDGFVLGLHAPGRYDKLVPIDSCLIQPDPANEVLAFLRTRTEELLLEPFDVKTATGYLRAVGLRSATDAAGRLQLSVNLVTAQDEVPGRLIPLAAELGARFPAVTSVVHNVQASSSDRGGGGRRGAPEAVLYGGRTIVQALGGLEFEMSANSFFQTSAGSAALLYELIGEAAAAGPRDTVVDLFCGTGTIGLTLAARAGRVVGVELVADAVADARRNAERNGVTNAAFYVGDLTALRGGMALADVIDWEGDPPAVTAPPAPAAASSPPPPTAAAADTDGGSTDGAASAEATAPVADVAMDVVVVDPPRAGLHPKLVRWLAACPARRIVYVSCNAATQVRDVALLRSHDPAWRLTALTPVDMFPHTPHIETVGVLERVAVDGGEEGGDAAGAGGDDG</sequence>
<accession>A0ACC3BXH2</accession>
<organism evidence="1 2">
    <name type="scientific">Pyropia yezoensis</name>
    <name type="common">Susabi-nori</name>
    <name type="synonym">Porphyra yezoensis</name>
    <dbReference type="NCBI Taxonomy" id="2788"/>
    <lineage>
        <taxon>Eukaryota</taxon>
        <taxon>Rhodophyta</taxon>
        <taxon>Bangiophyceae</taxon>
        <taxon>Bangiales</taxon>
        <taxon>Bangiaceae</taxon>
        <taxon>Pyropia</taxon>
    </lineage>
</organism>
<name>A0ACC3BXH2_PYRYE</name>
<comment type="caution">
    <text evidence="1">The sequence shown here is derived from an EMBL/GenBank/DDBJ whole genome shotgun (WGS) entry which is preliminary data.</text>
</comment>
<keyword evidence="2" id="KW-1185">Reference proteome</keyword>
<reference evidence="1" key="1">
    <citation type="submission" date="2019-11" db="EMBL/GenBank/DDBJ databases">
        <title>Nori genome reveals adaptations in red seaweeds to the harsh intertidal environment.</title>
        <authorList>
            <person name="Wang D."/>
            <person name="Mao Y."/>
        </authorList>
    </citation>
    <scope>NUCLEOTIDE SEQUENCE</scope>
    <source>
        <tissue evidence="1">Gametophyte</tissue>
    </source>
</reference>